<evidence type="ECO:0000256" key="4">
    <source>
        <dbReference type="ARBA" id="ARBA00023163"/>
    </source>
</evidence>
<dbReference type="GO" id="GO:0032784">
    <property type="term" value="P:regulation of DNA-templated transcription elongation"/>
    <property type="evidence" value="ECO:0007669"/>
    <property type="project" value="InterPro"/>
</dbReference>
<sequence length="176" mass="19711">MPQSWYVIHTYSGFENKVKGSIEQRAAAMGLADKISQVVIPTEDVVELKKGKRTVSSRKFLPGYVLIKAEMSEDIWYLVKNTPKVTGFVGPATQPTPVPEEQVQAILQQVEEGAERPKHRVMFLRGESVRVIDGPFANFTGLVDEVKPEKGRLKVMVSIFGRPTPVDLEFLQVEKV</sequence>
<dbReference type="SMART" id="SM00739">
    <property type="entry name" value="KOW"/>
    <property type="match status" value="1"/>
</dbReference>
<keyword evidence="2 5" id="KW-0889">Transcription antitermination</keyword>
<dbReference type="PANTHER" id="PTHR30265">
    <property type="entry name" value="RHO-INTERACTING TRANSCRIPTION TERMINATION FACTOR NUSG"/>
    <property type="match status" value="1"/>
</dbReference>
<dbReference type="GO" id="GO:0005829">
    <property type="term" value="C:cytosol"/>
    <property type="evidence" value="ECO:0007669"/>
    <property type="project" value="TreeGrafter"/>
</dbReference>
<dbReference type="Proteomes" id="UP000241436">
    <property type="component" value="Unassembled WGS sequence"/>
</dbReference>
<dbReference type="GO" id="GO:0031564">
    <property type="term" value="P:transcription antitermination"/>
    <property type="evidence" value="ECO:0007669"/>
    <property type="project" value="UniProtKB-UniRule"/>
</dbReference>
<dbReference type="SUPFAM" id="SSF50104">
    <property type="entry name" value="Translation proteins SH3-like domain"/>
    <property type="match status" value="1"/>
</dbReference>
<dbReference type="InterPro" id="IPR001062">
    <property type="entry name" value="Transcrpt_antiterm_NusG"/>
</dbReference>
<dbReference type="CDD" id="cd09891">
    <property type="entry name" value="NGN_Bact_1"/>
    <property type="match status" value="1"/>
</dbReference>
<proteinExistence type="inferred from homology"/>
<reference evidence="10 11" key="1">
    <citation type="submission" date="2017-09" db="EMBL/GenBank/DDBJ databases">
        <title>Bloom of a denitrifying methanotroph, Candidatus Methylomirabilis limnetica, in a deep stratified lake.</title>
        <authorList>
            <person name="Graf J.S."/>
            <person name="Marchant H.K."/>
            <person name="Tienken D."/>
            <person name="Hach P.F."/>
            <person name="Brand A."/>
            <person name="Schubert C.J."/>
            <person name="Kuypers M.M."/>
            <person name="Milucka J."/>
        </authorList>
    </citation>
    <scope>NUCLEOTIDE SEQUENCE [LARGE SCALE GENOMIC DNA]</scope>
    <source>
        <strain evidence="10 11">Zug</strain>
    </source>
</reference>
<dbReference type="InterPro" id="IPR008991">
    <property type="entry name" value="Translation_prot_SH3-like_sf"/>
</dbReference>
<dbReference type="GO" id="GO:0006354">
    <property type="term" value="P:DNA-templated transcription elongation"/>
    <property type="evidence" value="ECO:0007669"/>
    <property type="project" value="UniProtKB-UniRule"/>
</dbReference>
<evidence type="ECO:0000313" key="10">
    <source>
        <dbReference type="EMBL" id="PTL35912.1"/>
    </source>
</evidence>
<dbReference type="CDD" id="cd06091">
    <property type="entry name" value="KOW_NusG"/>
    <property type="match status" value="1"/>
</dbReference>
<dbReference type="FunFam" id="2.30.30.30:FF:000002">
    <property type="entry name" value="Transcription termination/antitermination factor NusG"/>
    <property type="match status" value="1"/>
</dbReference>
<dbReference type="Pfam" id="PF02357">
    <property type="entry name" value="NusG"/>
    <property type="match status" value="1"/>
</dbReference>
<keyword evidence="4 5" id="KW-0804">Transcription</keyword>
<evidence type="ECO:0000259" key="8">
    <source>
        <dbReference type="SMART" id="SM00738"/>
    </source>
</evidence>
<dbReference type="HAMAP" id="MF_00948">
    <property type="entry name" value="NusG"/>
    <property type="match status" value="1"/>
</dbReference>
<comment type="caution">
    <text evidence="10">The sequence shown here is derived from an EMBL/GenBank/DDBJ whole genome shotgun (WGS) entry which is preliminary data.</text>
</comment>
<accession>A0A2T4TXS1</accession>
<protein>
    <recommendedName>
        <fullName evidence="5 6">Transcription termination/antitermination protein NusG</fullName>
    </recommendedName>
</protein>
<comment type="similarity">
    <text evidence="5 7">Belongs to the NusG family.</text>
</comment>
<organism evidence="10 11">
    <name type="scientific">Candidatus Methylomirabilis limnetica</name>
    <dbReference type="NCBI Taxonomy" id="2033718"/>
    <lineage>
        <taxon>Bacteria</taxon>
        <taxon>Candidatus Methylomirabilota</taxon>
        <taxon>Candidatus Methylomirabilia</taxon>
        <taxon>Candidatus Methylomirabilales</taxon>
        <taxon>Candidatus Methylomirabilaceae</taxon>
        <taxon>Candidatus Methylomirabilis</taxon>
    </lineage>
</organism>
<dbReference type="OrthoDB" id="9809075at2"/>
<evidence type="ECO:0000313" key="11">
    <source>
        <dbReference type="Proteomes" id="UP000241436"/>
    </source>
</evidence>
<dbReference type="Pfam" id="PF00467">
    <property type="entry name" value="KOW"/>
    <property type="match status" value="1"/>
</dbReference>
<keyword evidence="1 5" id="KW-0806">Transcription termination</keyword>
<evidence type="ECO:0000256" key="5">
    <source>
        <dbReference type="HAMAP-Rule" id="MF_00948"/>
    </source>
</evidence>
<dbReference type="InterPro" id="IPR043425">
    <property type="entry name" value="NusG-like"/>
</dbReference>
<dbReference type="InterPro" id="IPR015869">
    <property type="entry name" value="Transcrpt_antiterm_NusG_bac_CS"/>
</dbReference>
<evidence type="ECO:0000256" key="7">
    <source>
        <dbReference type="RuleBase" id="RU000538"/>
    </source>
</evidence>
<dbReference type="InterPro" id="IPR036735">
    <property type="entry name" value="NGN_dom_sf"/>
</dbReference>
<gene>
    <name evidence="5" type="primary">nusG</name>
    <name evidence="10" type="ORF">CLG94_08140</name>
</gene>
<dbReference type="InterPro" id="IPR005824">
    <property type="entry name" value="KOW"/>
</dbReference>
<keyword evidence="11" id="KW-1185">Reference proteome</keyword>
<dbReference type="NCBIfam" id="TIGR00922">
    <property type="entry name" value="nusG"/>
    <property type="match status" value="1"/>
</dbReference>
<name>A0A2T4TXS1_9BACT</name>
<dbReference type="FunFam" id="3.30.70.940:FF:000002">
    <property type="entry name" value="Transcription termination/antitermination protein NusG"/>
    <property type="match status" value="1"/>
</dbReference>
<dbReference type="Gene3D" id="2.30.30.30">
    <property type="match status" value="1"/>
</dbReference>
<evidence type="ECO:0000256" key="6">
    <source>
        <dbReference type="NCBIfam" id="TIGR00922"/>
    </source>
</evidence>
<dbReference type="InterPro" id="IPR006645">
    <property type="entry name" value="NGN-like_dom"/>
</dbReference>
<evidence type="ECO:0000256" key="3">
    <source>
        <dbReference type="ARBA" id="ARBA00023015"/>
    </source>
</evidence>
<dbReference type="AlphaFoldDB" id="A0A2T4TXS1"/>
<feature type="domain" description="KOW" evidence="9">
    <location>
        <begin position="122"/>
        <end position="149"/>
    </location>
</feature>
<dbReference type="SMART" id="SM00738">
    <property type="entry name" value="NGN"/>
    <property type="match status" value="1"/>
</dbReference>
<dbReference type="RefSeq" id="WP_107562834.1">
    <property type="nucleotide sequence ID" value="NZ_NVQC01000022.1"/>
</dbReference>
<evidence type="ECO:0000256" key="1">
    <source>
        <dbReference type="ARBA" id="ARBA00022472"/>
    </source>
</evidence>
<evidence type="ECO:0000259" key="9">
    <source>
        <dbReference type="SMART" id="SM00739"/>
    </source>
</evidence>
<feature type="domain" description="NusG-like N-terminal" evidence="8">
    <location>
        <begin position="2"/>
        <end position="110"/>
    </location>
</feature>
<reference evidence="11" key="2">
    <citation type="journal article" date="2018" name="Environ. Microbiol.">
        <title>Bloom of a denitrifying methanotroph, 'Candidatus Methylomirabilis limnetica', in a deep stratified lake.</title>
        <authorList>
            <person name="Graf J.S."/>
            <person name="Mayr M.J."/>
            <person name="Marchant H.K."/>
            <person name="Tienken D."/>
            <person name="Hach P.F."/>
            <person name="Brand A."/>
            <person name="Schubert C.J."/>
            <person name="Kuypers M.M."/>
            <person name="Milucka J."/>
        </authorList>
    </citation>
    <scope>NUCLEOTIDE SEQUENCE [LARGE SCALE GENOMIC DNA]</scope>
    <source>
        <strain evidence="11">Zug</strain>
    </source>
</reference>
<dbReference type="InterPro" id="IPR047050">
    <property type="entry name" value="NGN"/>
</dbReference>
<keyword evidence="3 5" id="KW-0805">Transcription regulation</keyword>
<dbReference type="SUPFAM" id="SSF82679">
    <property type="entry name" value="N-utilization substance G protein NusG, N-terminal domain"/>
    <property type="match status" value="1"/>
</dbReference>
<dbReference type="PRINTS" id="PR00338">
    <property type="entry name" value="NUSGTNSCPFCT"/>
</dbReference>
<dbReference type="PROSITE" id="PS01014">
    <property type="entry name" value="NUSG"/>
    <property type="match status" value="1"/>
</dbReference>
<evidence type="ECO:0000256" key="2">
    <source>
        <dbReference type="ARBA" id="ARBA00022814"/>
    </source>
</evidence>
<dbReference type="GO" id="GO:0006353">
    <property type="term" value="P:DNA-templated transcription termination"/>
    <property type="evidence" value="ECO:0007669"/>
    <property type="project" value="UniProtKB-UniRule"/>
</dbReference>
<dbReference type="EMBL" id="NVQC01000022">
    <property type="protein sequence ID" value="PTL35912.1"/>
    <property type="molecule type" value="Genomic_DNA"/>
</dbReference>
<dbReference type="PANTHER" id="PTHR30265:SF2">
    <property type="entry name" value="TRANSCRIPTION TERMINATION_ANTITERMINATION PROTEIN NUSG"/>
    <property type="match status" value="1"/>
</dbReference>
<dbReference type="InterPro" id="IPR014722">
    <property type="entry name" value="Rib_uL2_dom2"/>
</dbReference>
<dbReference type="Gene3D" id="3.30.70.940">
    <property type="entry name" value="NusG, N-terminal domain"/>
    <property type="match status" value="1"/>
</dbReference>
<comment type="function">
    <text evidence="5 7">Participates in transcription elongation, termination and antitermination.</text>
</comment>